<dbReference type="Proteomes" id="UP000236723">
    <property type="component" value="Unassembled WGS sequence"/>
</dbReference>
<gene>
    <name evidence="1" type="ORF">SAMN04489712_12815</name>
</gene>
<keyword evidence="2" id="KW-1185">Reference proteome</keyword>
<accession>A0A1H6E0G6</accession>
<evidence type="ECO:0000313" key="2">
    <source>
        <dbReference type="Proteomes" id="UP000236723"/>
    </source>
</evidence>
<reference evidence="2" key="1">
    <citation type="submission" date="2016-10" db="EMBL/GenBank/DDBJ databases">
        <authorList>
            <person name="Varghese N."/>
            <person name="Submissions S."/>
        </authorList>
    </citation>
    <scope>NUCLEOTIDE SEQUENCE [LARGE SCALE GENOMIC DNA]</scope>
    <source>
        <strain evidence="2">DSM 43163</strain>
    </source>
</reference>
<sequence>MVTPHLERLAEELADDGWRSLPYYEHDPAYLRVWHPDLDCFGLSVGVLPFLATAAGEAVWWYVLLPHVRLAPCDDVPGAVGQIALLLGPWAMAARSQEAAR</sequence>
<organism evidence="1 2">
    <name type="scientific">Thermomonospora echinospora</name>
    <dbReference type="NCBI Taxonomy" id="1992"/>
    <lineage>
        <taxon>Bacteria</taxon>
        <taxon>Bacillati</taxon>
        <taxon>Actinomycetota</taxon>
        <taxon>Actinomycetes</taxon>
        <taxon>Streptosporangiales</taxon>
        <taxon>Thermomonosporaceae</taxon>
        <taxon>Thermomonospora</taxon>
    </lineage>
</organism>
<name>A0A1H6E0G6_9ACTN</name>
<proteinExistence type="predicted"/>
<dbReference type="OrthoDB" id="3478161at2"/>
<dbReference type="AlphaFoldDB" id="A0A1H6E0G6"/>
<protein>
    <submittedName>
        <fullName evidence="1">Uncharacterized protein</fullName>
    </submittedName>
</protein>
<dbReference type="EMBL" id="FNVO01000028">
    <property type="protein sequence ID" value="SEG91017.1"/>
    <property type="molecule type" value="Genomic_DNA"/>
</dbReference>
<evidence type="ECO:0000313" key="1">
    <source>
        <dbReference type="EMBL" id="SEG91017.1"/>
    </source>
</evidence>
<dbReference type="RefSeq" id="WP_103944142.1">
    <property type="nucleotide sequence ID" value="NZ_FNVO01000028.1"/>
</dbReference>